<evidence type="ECO:0000256" key="1">
    <source>
        <dbReference type="ARBA" id="ARBA00004614"/>
    </source>
</evidence>
<evidence type="ECO:0000256" key="8">
    <source>
        <dbReference type="ARBA" id="ARBA00023180"/>
    </source>
</evidence>
<keyword evidence="5 9" id="KW-1133">Transmembrane helix</keyword>
<comment type="caution">
    <text evidence="12">The sequence shown here is derived from an EMBL/GenBank/DDBJ whole genome shotgun (WGS) entry which is preliminary data.</text>
</comment>
<evidence type="ECO:0000256" key="10">
    <source>
        <dbReference type="SAM" id="SignalP"/>
    </source>
</evidence>
<dbReference type="InterPro" id="IPR028927">
    <property type="entry name" value="Man-6-P_rcpt"/>
</dbReference>
<dbReference type="GO" id="GO:0005770">
    <property type="term" value="C:late endosome"/>
    <property type="evidence" value="ECO:0007669"/>
    <property type="project" value="TreeGrafter"/>
</dbReference>
<keyword evidence="3 9" id="KW-0812">Transmembrane</keyword>
<evidence type="ECO:0000313" key="13">
    <source>
        <dbReference type="Proteomes" id="UP000788993"/>
    </source>
</evidence>
<dbReference type="PANTHER" id="PTHR15071:SF0">
    <property type="entry name" value="MANNOSE 6-PHOSPHATE RECEPTOR-LIKE PROTEIN 1"/>
    <property type="match status" value="1"/>
</dbReference>
<dbReference type="SMART" id="SM01404">
    <property type="entry name" value="CIMR"/>
    <property type="match status" value="1"/>
</dbReference>
<feature type="signal peptide" evidence="10">
    <location>
        <begin position="1"/>
        <end position="26"/>
    </location>
</feature>
<dbReference type="GO" id="GO:0010008">
    <property type="term" value="C:endosome membrane"/>
    <property type="evidence" value="ECO:0007669"/>
    <property type="project" value="UniProtKB-SubCell"/>
</dbReference>
<evidence type="ECO:0000256" key="6">
    <source>
        <dbReference type="ARBA" id="ARBA00023136"/>
    </source>
</evidence>
<evidence type="ECO:0000256" key="3">
    <source>
        <dbReference type="ARBA" id="ARBA00022692"/>
    </source>
</evidence>
<keyword evidence="4 10" id="KW-0732">Signal</keyword>
<comment type="subcellular location">
    <subcellularLocation>
        <location evidence="1">Golgi apparatus membrane</location>
        <topology evidence="1">Single-pass type I membrane protein</topology>
    </subcellularLocation>
</comment>
<feature type="domain" description="MRH" evidence="11">
    <location>
        <begin position="68"/>
        <end position="228"/>
    </location>
</feature>
<evidence type="ECO:0000259" key="11">
    <source>
        <dbReference type="PROSITE" id="PS51914"/>
    </source>
</evidence>
<organism evidence="12 13">
    <name type="scientific">Ogataea polymorpha</name>
    <dbReference type="NCBI Taxonomy" id="460523"/>
    <lineage>
        <taxon>Eukaryota</taxon>
        <taxon>Fungi</taxon>
        <taxon>Dikarya</taxon>
        <taxon>Ascomycota</taxon>
        <taxon>Saccharomycotina</taxon>
        <taxon>Pichiomycetes</taxon>
        <taxon>Pichiales</taxon>
        <taxon>Pichiaceae</taxon>
        <taxon>Ogataea</taxon>
    </lineage>
</organism>
<dbReference type="PROSITE" id="PS51914">
    <property type="entry name" value="MRH"/>
    <property type="match status" value="1"/>
</dbReference>
<evidence type="ECO:0000256" key="7">
    <source>
        <dbReference type="ARBA" id="ARBA00023157"/>
    </source>
</evidence>
<accession>A0A9P8PVW0</accession>
<dbReference type="GO" id="GO:0007034">
    <property type="term" value="P:vacuolar transport"/>
    <property type="evidence" value="ECO:0007669"/>
    <property type="project" value="TreeGrafter"/>
</dbReference>
<proteinExistence type="predicted"/>
<dbReference type="PANTHER" id="PTHR15071">
    <property type="entry name" value="MANNOSE-6-PHOSPHATE RECEPTOR FAMILY MEMBER"/>
    <property type="match status" value="1"/>
</dbReference>
<feature type="transmembrane region" description="Helical" evidence="9">
    <location>
        <begin position="236"/>
        <end position="262"/>
    </location>
</feature>
<gene>
    <name evidence="12" type="ORF">OGATHE_000130</name>
</gene>
<dbReference type="Gene3D" id="2.70.130.10">
    <property type="entry name" value="Mannose-6-phosphate receptor binding domain"/>
    <property type="match status" value="1"/>
</dbReference>
<keyword evidence="7" id="KW-1015">Disulfide bond</keyword>
<sequence length="297" mass="33296">MIRPRKPVILLASVVCILVVFGIVSSRNEKLKAEIQEEANHLLYQWETLEKTSKFVHKENYTSEISPEPCTVINPLTNQFFDLRPLGALGNDGLVQAWNARGYDYGRNFSIGICSTPLKQPQSLPESDFEGVTNKSEVGGYYTDTTGHKKSIGQISTTPKFRGRKLVLEYTDGSVCEGFKNDGSLKKSTILSFVCDREIMTKASISYVGSLHDCSYFFEVRTIHGCPTAAKKDDKAIIWIFLFICLCAVAVFFGGGFIYSLFKYNQGRQSVSHWKSNSFTAGVKNLAQVSQREEIYK</sequence>
<dbReference type="GO" id="GO:0000139">
    <property type="term" value="C:Golgi membrane"/>
    <property type="evidence" value="ECO:0007669"/>
    <property type="project" value="UniProtKB-SubCell"/>
</dbReference>
<feature type="chain" id="PRO_5040360563" description="MRH domain-containing protein" evidence="10">
    <location>
        <begin position="27"/>
        <end position="297"/>
    </location>
</feature>
<keyword evidence="8" id="KW-0325">Glycoprotein</keyword>
<keyword evidence="6 9" id="KW-0472">Membrane</keyword>
<dbReference type="EMBL" id="JAEUBD010000014">
    <property type="protein sequence ID" value="KAH3678580.1"/>
    <property type="molecule type" value="Genomic_DNA"/>
</dbReference>
<dbReference type="Pfam" id="PF02157">
    <property type="entry name" value="Man-6-P_recep"/>
    <property type="match status" value="1"/>
</dbReference>
<evidence type="ECO:0000256" key="4">
    <source>
        <dbReference type="ARBA" id="ARBA00022729"/>
    </source>
</evidence>
<keyword evidence="13" id="KW-1185">Reference proteome</keyword>
<dbReference type="AlphaFoldDB" id="A0A9P8PVW0"/>
<evidence type="ECO:0000256" key="2">
    <source>
        <dbReference type="ARBA" id="ARBA00022448"/>
    </source>
</evidence>
<evidence type="ECO:0000256" key="9">
    <source>
        <dbReference type="SAM" id="Phobius"/>
    </source>
</evidence>
<evidence type="ECO:0000313" key="12">
    <source>
        <dbReference type="EMBL" id="KAH3678580.1"/>
    </source>
</evidence>
<name>A0A9P8PVW0_9ASCO</name>
<evidence type="ECO:0000256" key="5">
    <source>
        <dbReference type="ARBA" id="ARBA00022989"/>
    </source>
</evidence>
<keyword evidence="2" id="KW-0813">Transport</keyword>
<dbReference type="SUPFAM" id="SSF50911">
    <property type="entry name" value="Mannose 6-phosphate receptor domain"/>
    <property type="match status" value="1"/>
</dbReference>
<dbReference type="InterPro" id="IPR009011">
    <property type="entry name" value="Man6P_isomerase_rcpt-bd_dom_sf"/>
</dbReference>
<dbReference type="InterPro" id="IPR044865">
    <property type="entry name" value="MRH_dom"/>
</dbReference>
<reference evidence="12" key="2">
    <citation type="submission" date="2021-01" db="EMBL/GenBank/DDBJ databases">
        <authorList>
            <person name="Schikora-Tamarit M.A."/>
        </authorList>
    </citation>
    <scope>NUCLEOTIDE SEQUENCE</scope>
    <source>
        <strain evidence="12">NCAIM Y.01608</strain>
    </source>
</reference>
<protein>
    <recommendedName>
        <fullName evidence="11">MRH domain-containing protein</fullName>
    </recommendedName>
</protein>
<reference evidence="12" key="1">
    <citation type="journal article" date="2021" name="Open Biol.">
        <title>Shared evolutionary footprints suggest mitochondrial oxidative damage underlies multiple complex I losses in fungi.</title>
        <authorList>
            <person name="Schikora-Tamarit M.A."/>
            <person name="Marcet-Houben M."/>
            <person name="Nosek J."/>
            <person name="Gabaldon T."/>
        </authorList>
    </citation>
    <scope>NUCLEOTIDE SEQUENCE</scope>
    <source>
        <strain evidence="12">NCAIM Y.01608</strain>
    </source>
</reference>
<dbReference type="Proteomes" id="UP000788993">
    <property type="component" value="Unassembled WGS sequence"/>
</dbReference>